<dbReference type="Pfam" id="PF03583">
    <property type="entry name" value="LIP"/>
    <property type="match status" value="1"/>
</dbReference>
<dbReference type="PANTHER" id="PTHR34853">
    <property type="match status" value="1"/>
</dbReference>
<keyword evidence="1 4" id="KW-0732">Signal</keyword>
<dbReference type="GO" id="GO:0016042">
    <property type="term" value="P:lipid catabolic process"/>
    <property type="evidence" value="ECO:0007669"/>
    <property type="project" value="InterPro"/>
</dbReference>
<accession>A0A1E4RK12</accession>
<proteinExistence type="predicted"/>
<feature type="chain" id="PRO_5009162324" evidence="4">
    <location>
        <begin position="24"/>
        <end position="470"/>
    </location>
</feature>
<gene>
    <name evidence="5" type="ORF">HYPBUDRAFT_152485</name>
</gene>
<name>A0A1E4RK12_9ASCO</name>
<dbReference type="Gene3D" id="3.40.50.1820">
    <property type="entry name" value="alpha/beta hydrolase"/>
    <property type="match status" value="1"/>
</dbReference>
<sequence>MLVENWLTSIVLIFSLWFNQVNGLLQPLKDDFYTEPSNISAYKPGEVIRKRSMPQELSPYYPASSRKVYQIVYCSQDSFGKAAAYVATVFEPDNNPDPSKLLAYQAIEDAADPDCAPSYTFAANTTWVNSNGKFELLYIEHALQQGYYVVAPDYEGLNNAFCANKKTGYATLDSIRAAKNFDGTKIDQNCSIVTWGYSGGSIPGLWSSVLAESYAPELNIIGAAIGGAVQNTTSVALAVDGTYNAGIAALAIKGMMNEYPDMEDYIYNEALRKDKIADFNRTSEVCLLSSMIVFYNDNFFGSGNDSYFKEGVKALTGGPVKRITEENAIDLENDPLPKFPIFLYSGKHDIEAPLEQNAELIYEIWSERNINSLEFELDSIANHEAGLYLGGPAAFAWIENVFNKGPVVKGSEKKERLTSLLYPGVDHNIVKLTYQALQQIQRSGLPDILSELEGSLIGNIQQAMKVINLL</sequence>
<dbReference type="SUPFAM" id="SSF53474">
    <property type="entry name" value="alpha/beta-Hydrolases"/>
    <property type="match status" value="1"/>
</dbReference>
<dbReference type="InterPro" id="IPR029058">
    <property type="entry name" value="AB_hydrolase_fold"/>
</dbReference>
<dbReference type="OrthoDB" id="2373480at2759"/>
<dbReference type="Proteomes" id="UP000095085">
    <property type="component" value="Unassembled WGS sequence"/>
</dbReference>
<dbReference type="EMBL" id="KV454540">
    <property type="protein sequence ID" value="ODV67622.1"/>
    <property type="molecule type" value="Genomic_DNA"/>
</dbReference>
<reference evidence="6" key="1">
    <citation type="submission" date="2016-05" db="EMBL/GenBank/DDBJ databases">
        <title>Comparative genomics of biotechnologically important yeasts.</title>
        <authorList>
            <consortium name="DOE Joint Genome Institute"/>
            <person name="Riley R."/>
            <person name="Haridas S."/>
            <person name="Wolfe K.H."/>
            <person name="Lopes M.R."/>
            <person name="Hittinger C.T."/>
            <person name="Goker M."/>
            <person name="Salamov A."/>
            <person name="Wisecaver J."/>
            <person name="Long T.M."/>
            <person name="Aerts A.L."/>
            <person name="Barry K."/>
            <person name="Choi C."/>
            <person name="Clum A."/>
            <person name="Coughlan A.Y."/>
            <person name="Deshpande S."/>
            <person name="Douglass A.P."/>
            <person name="Hanson S.J."/>
            <person name="Klenk H.-P."/>
            <person name="Labutti K."/>
            <person name="Lapidus A."/>
            <person name="Lindquist E."/>
            <person name="Lipzen A."/>
            <person name="Meier-Kolthoff J.P."/>
            <person name="Ohm R.A."/>
            <person name="Otillar R.P."/>
            <person name="Pangilinan J."/>
            <person name="Peng Y."/>
            <person name="Rokas A."/>
            <person name="Rosa C.A."/>
            <person name="Scheuner C."/>
            <person name="Sibirny A.A."/>
            <person name="Slot J.C."/>
            <person name="Stielow J.B."/>
            <person name="Sun H."/>
            <person name="Kurtzman C.P."/>
            <person name="Blackwell M."/>
            <person name="Grigoriev I.V."/>
            <person name="Jeffries T.W."/>
        </authorList>
    </citation>
    <scope>NUCLEOTIDE SEQUENCE [LARGE SCALE GENOMIC DNA]</scope>
    <source>
        <strain evidence="6">NRRL Y-1933</strain>
    </source>
</reference>
<dbReference type="RefSeq" id="XP_020076689.1">
    <property type="nucleotide sequence ID" value="XM_020221041.1"/>
</dbReference>
<evidence type="ECO:0000313" key="5">
    <source>
        <dbReference type="EMBL" id="ODV67622.1"/>
    </source>
</evidence>
<dbReference type="PIRSF" id="PIRSF029171">
    <property type="entry name" value="Esterase_LipA"/>
    <property type="match status" value="1"/>
</dbReference>
<feature type="signal peptide" evidence="4">
    <location>
        <begin position="1"/>
        <end position="23"/>
    </location>
</feature>
<keyword evidence="6" id="KW-1185">Reference proteome</keyword>
<keyword evidence="2" id="KW-0325">Glycoprotein</keyword>
<evidence type="ECO:0000256" key="4">
    <source>
        <dbReference type="SAM" id="SignalP"/>
    </source>
</evidence>
<organism evidence="5 6">
    <name type="scientific">Hyphopichia burtonii NRRL Y-1933</name>
    <dbReference type="NCBI Taxonomy" id="984485"/>
    <lineage>
        <taxon>Eukaryota</taxon>
        <taxon>Fungi</taxon>
        <taxon>Dikarya</taxon>
        <taxon>Ascomycota</taxon>
        <taxon>Saccharomycotina</taxon>
        <taxon>Pichiomycetes</taxon>
        <taxon>Debaryomycetaceae</taxon>
        <taxon>Hyphopichia</taxon>
    </lineage>
</organism>
<evidence type="ECO:0000256" key="1">
    <source>
        <dbReference type="ARBA" id="ARBA00022729"/>
    </source>
</evidence>
<dbReference type="PANTHER" id="PTHR34853:SF1">
    <property type="entry name" value="LIPASE 5"/>
    <property type="match status" value="1"/>
</dbReference>
<dbReference type="AlphaFoldDB" id="A0A1E4RK12"/>
<evidence type="ECO:0000313" key="6">
    <source>
        <dbReference type="Proteomes" id="UP000095085"/>
    </source>
</evidence>
<dbReference type="GO" id="GO:0004806">
    <property type="term" value="F:triacylglycerol lipase activity"/>
    <property type="evidence" value="ECO:0007669"/>
    <property type="project" value="UniProtKB-EC"/>
</dbReference>
<dbReference type="InterPro" id="IPR005152">
    <property type="entry name" value="Lipase_secreted"/>
</dbReference>
<dbReference type="Gene3D" id="1.10.260.130">
    <property type="match status" value="1"/>
</dbReference>
<dbReference type="GeneID" id="30995591"/>
<protein>
    <submittedName>
        <fullName evidence="5">LIP-domain-containing protein</fullName>
    </submittedName>
</protein>
<comment type="catalytic activity">
    <reaction evidence="3">
        <text>a triacylglycerol + H2O = a diacylglycerol + a fatty acid + H(+)</text>
        <dbReference type="Rhea" id="RHEA:12044"/>
        <dbReference type="ChEBI" id="CHEBI:15377"/>
        <dbReference type="ChEBI" id="CHEBI:15378"/>
        <dbReference type="ChEBI" id="CHEBI:17855"/>
        <dbReference type="ChEBI" id="CHEBI:18035"/>
        <dbReference type="ChEBI" id="CHEBI:28868"/>
        <dbReference type="EC" id="3.1.1.3"/>
    </reaction>
    <physiologicalReaction direction="left-to-right" evidence="3">
        <dbReference type="Rhea" id="RHEA:12045"/>
    </physiologicalReaction>
</comment>
<evidence type="ECO:0000256" key="2">
    <source>
        <dbReference type="ARBA" id="ARBA00023180"/>
    </source>
</evidence>
<evidence type="ECO:0000256" key="3">
    <source>
        <dbReference type="ARBA" id="ARBA00023369"/>
    </source>
</evidence>